<evidence type="ECO:0000313" key="3">
    <source>
        <dbReference type="EMBL" id="KXS14446.1"/>
    </source>
</evidence>
<dbReference type="AlphaFoldDB" id="A0A139ACA6"/>
<sequence>MAKGKKEGGKRKRNNWTIDMSMHLYTLLEDEVKAGRSAQNGWKDVQWIAIAASISTKFNLNPPYQPQTVKQHEWNVKKEYAALDRLVRQGSGFGWDPIGKRVTALQGAWESFKDHDGKEYKKLQKFAKKPFPLWDKCKVVYEGQVATGEWAANPCMKRKLEQDSDTSSDEETDDSSSGSSDESGSEESEGDDMGLAQNRFKQWQVHGKQAPKSPEQEKEDRK</sequence>
<proteinExistence type="predicted"/>
<dbReference type="InterPro" id="IPR024752">
    <property type="entry name" value="Myb/SANT-like_dom"/>
</dbReference>
<organism evidence="3 4">
    <name type="scientific">Gonapodya prolifera (strain JEL478)</name>
    <name type="common">Monoblepharis prolifera</name>
    <dbReference type="NCBI Taxonomy" id="1344416"/>
    <lineage>
        <taxon>Eukaryota</taxon>
        <taxon>Fungi</taxon>
        <taxon>Fungi incertae sedis</taxon>
        <taxon>Chytridiomycota</taxon>
        <taxon>Chytridiomycota incertae sedis</taxon>
        <taxon>Monoblepharidomycetes</taxon>
        <taxon>Monoblepharidales</taxon>
        <taxon>Gonapodyaceae</taxon>
        <taxon>Gonapodya</taxon>
    </lineage>
</organism>
<protein>
    <recommendedName>
        <fullName evidence="2">Myb/SANT-like domain-containing protein</fullName>
    </recommendedName>
</protein>
<name>A0A139ACA6_GONPJ</name>
<accession>A0A139ACA6</accession>
<feature type="domain" description="Myb/SANT-like" evidence="2">
    <location>
        <begin position="15"/>
        <end position="111"/>
    </location>
</feature>
<feature type="compositionally biased region" description="Acidic residues" evidence="1">
    <location>
        <begin position="163"/>
        <end position="174"/>
    </location>
</feature>
<dbReference type="EMBL" id="KQ965769">
    <property type="protein sequence ID" value="KXS14446.1"/>
    <property type="molecule type" value="Genomic_DNA"/>
</dbReference>
<evidence type="ECO:0000313" key="4">
    <source>
        <dbReference type="Proteomes" id="UP000070544"/>
    </source>
</evidence>
<reference evidence="3 4" key="1">
    <citation type="journal article" date="2015" name="Genome Biol. Evol.">
        <title>Phylogenomic analyses indicate that early fungi evolved digesting cell walls of algal ancestors of land plants.</title>
        <authorList>
            <person name="Chang Y."/>
            <person name="Wang S."/>
            <person name="Sekimoto S."/>
            <person name="Aerts A.L."/>
            <person name="Choi C."/>
            <person name="Clum A."/>
            <person name="LaButti K.M."/>
            <person name="Lindquist E.A."/>
            <person name="Yee Ngan C."/>
            <person name="Ohm R.A."/>
            <person name="Salamov A.A."/>
            <person name="Grigoriev I.V."/>
            <person name="Spatafora J.W."/>
            <person name="Berbee M.L."/>
        </authorList>
    </citation>
    <scope>NUCLEOTIDE SEQUENCE [LARGE SCALE GENOMIC DNA]</scope>
    <source>
        <strain evidence="3 4">JEL478</strain>
    </source>
</reference>
<evidence type="ECO:0000259" key="2">
    <source>
        <dbReference type="Pfam" id="PF12776"/>
    </source>
</evidence>
<dbReference type="Proteomes" id="UP000070544">
    <property type="component" value="Unassembled WGS sequence"/>
</dbReference>
<feature type="compositionally biased region" description="Acidic residues" evidence="1">
    <location>
        <begin position="183"/>
        <end position="192"/>
    </location>
</feature>
<gene>
    <name evidence="3" type="ORF">M427DRAFT_33134</name>
</gene>
<dbReference type="OMA" id="WSHLMND"/>
<dbReference type="Pfam" id="PF12776">
    <property type="entry name" value="Myb_DNA-bind_3"/>
    <property type="match status" value="1"/>
</dbReference>
<dbReference type="PANTHER" id="PTHR47072">
    <property type="match status" value="1"/>
</dbReference>
<evidence type="ECO:0000256" key="1">
    <source>
        <dbReference type="SAM" id="MobiDB-lite"/>
    </source>
</evidence>
<dbReference type="OrthoDB" id="76215at2759"/>
<feature type="region of interest" description="Disordered" evidence="1">
    <location>
        <begin position="156"/>
        <end position="222"/>
    </location>
</feature>
<dbReference type="PANTHER" id="PTHR47072:SF4">
    <property type="entry name" value="MYB_SANT-LIKE DOMAIN-CONTAINING PROTEIN"/>
    <property type="match status" value="1"/>
</dbReference>
<keyword evidence="4" id="KW-1185">Reference proteome</keyword>